<feature type="transmembrane region" description="Helical" evidence="7">
    <location>
        <begin position="633"/>
        <end position="653"/>
    </location>
</feature>
<evidence type="ECO:0000256" key="7">
    <source>
        <dbReference type="SAM" id="Phobius"/>
    </source>
</evidence>
<feature type="chain" id="PRO_5041371035" evidence="8">
    <location>
        <begin position="21"/>
        <end position="923"/>
    </location>
</feature>
<dbReference type="Pfam" id="PF03772">
    <property type="entry name" value="Competence"/>
    <property type="match status" value="1"/>
</dbReference>
<feature type="region of interest" description="Disordered" evidence="6">
    <location>
        <begin position="566"/>
        <end position="601"/>
    </location>
</feature>
<feature type="transmembrane region" description="Helical" evidence="7">
    <location>
        <begin position="28"/>
        <end position="46"/>
    </location>
</feature>
<protein>
    <submittedName>
        <fullName evidence="10">ComEC/Rec2 family competence protein</fullName>
    </submittedName>
</protein>
<name>A0AA41UFW2_9MICO</name>
<sequence>MPAALAWATAWWLTGAPAFAGPAAAVLWAVVMVVALVVAASAASAARRKRTRPAFRPASHRSSRRGSDVPAWKRTPWQRTPWRLAPWRRAPSRRVTRATLAGTVLVCVTAAALLASLVAVAATTRLPAEIAAVAATHSSVTARIVVRSVPVGAPALSGFGGTGADTGAGADAGSGRIRFSGTLVAVRAVTGRTATAAAAATHGTREGLSVPVLVFASGSPGDSLRIGATVRVAATLVATEPGDAAALLVFAPGRPAPVCGAPWWLDWADALRSRFAAAAATLPGDGGALLPGLAIGDTSAVGDDLDAAMKSSALSHLTAVSGANCAVLIAIIMLLGGRFRLGRLRLGRGARITLSLAVLLGFVVLVTPEPSVLRAAVMAAVLLIGVGVGRPGRGVPLLALSVIVLLATDPWLSRSYGFALSVLATGGLLVLAGPLTRSLARWLPTGLAALIAIPLAAQLACQPVLVLLSPTFPLYGVPANLLAEPAAPLGTVLGLAACLLLGWLPGLAGVVLWSAWVPSAWIAAVARTTAALPGSSLPWPGGPFGVAVTALLTAAVLVLLLRPGTGTGNRSGPGEQGPGPGSGRGGDGTPRSRRGDGSVLRRSPQRILQHMLQRIIWIRRRPRARGRGRTRSVLDGWSAVALVVLVLFVGGYAGTLIGQAVGRALTFPADWQIAACDIGQGDAVVVRDHGADRDRFALVDVGPDPKPLQRCLRSLGIDRIDLLVLTHYDMDHIGGIAAVIGRVGTALVGIPENAQDERLHARLAEGGAEVRQAAKGDAGTLGGLRWDVLWPVRGGSEMQTGNPGSVTIEFDGRGIRSVFLGDLGEDAQDALDRVSAPGRVDVVKVAHHGSRDQSPPFYAELHATVGLISVGAGNRYGHPTASLLDLLRSVGTLAVRTDRQGLSVVAPAAAGGGALTVWTEKGG</sequence>
<evidence type="ECO:0000256" key="1">
    <source>
        <dbReference type="ARBA" id="ARBA00004651"/>
    </source>
</evidence>
<dbReference type="GO" id="GO:0005886">
    <property type="term" value="C:plasma membrane"/>
    <property type="evidence" value="ECO:0007669"/>
    <property type="project" value="UniProtKB-SubCell"/>
</dbReference>
<dbReference type="InterPro" id="IPR036866">
    <property type="entry name" value="RibonucZ/Hydroxyglut_hydro"/>
</dbReference>
<feature type="domain" description="Metallo-beta-lactamase" evidence="9">
    <location>
        <begin position="680"/>
        <end position="873"/>
    </location>
</feature>
<feature type="transmembrane region" description="Helical" evidence="7">
    <location>
        <begin position="544"/>
        <end position="561"/>
    </location>
</feature>
<keyword evidence="4 7" id="KW-1133">Transmembrane helix</keyword>
<comment type="subcellular location">
    <subcellularLocation>
        <location evidence="1">Cell membrane</location>
        <topology evidence="1">Multi-pass membrane protein</topology>
    </subcellularLocation>
</comment>
<comment type="caution">
    <text evidence="10">The sequence shown here is derived from an EMBL/GenBank/DDBJ whole genome shotgun (WGS) entry which is preliminary data.</text>
</comment>
<feature type="transmembrane region" description="Helical" evidence="7">
    <location>
        <begin position="447"/>
        <end position="466"/>
    </location>
</feature>
<dbReference type="InterPro" id="IPR035681">
    <property type="entry name" value="ComA-like_MBL"/>
</dbReference>
<keyword evidence="5 7" id="KW-0472">Membrane</keyword>
<keyword evidence="3 7" id="KW-0812">Transmembrane</keyword>
<reference evidence="10" key="1">
    <citation type="submission" date="2022-03" db="EMBL/GenBank/DDBJ databases">
        <title>Cryobacterium sp. nov. strain ZS14-85, isolated from Antarctic soil.</title>
        <authorList>
            <person name="Li J."/>
            <person name="Niu G."/>
        </authorList>
    </citation>
    <scope>NUCLEOTIDE SEQUENCE</scope>
    <source>
        <strain evidence="10">ZS14-85</strain>
    </source>
</reference>
<dbReference type="CDD" id="cd07731">
    <property type="entry name" value="ComA-like_MBL-fold"/>
    <property type="match status" value="1"/>
</dbReference>
<feature type="transmembrane region" description="Helical" evidence="7">
    <location>
        <begin position="372"/>
        <end position="388"/>
    </location>
</feature>
<evidence type="ECO:0000313" key="11">
    <source>
        <dbReference type="Proteomes" id="UP001165341"/>
    </source>
</evidence>
<dbReference type="PANTHER" id="PTHR30619">
    <property type="entry name" value="DNA INTERNALIZATION/COMPETENCE PROTEIN COMEC/REC2"/>
    <property type="match status" value="1"/>
</dbReference>
<dbReference type="SUPFAM" id="SSF56281">
    <property type="entry name" value="Metallo-hydrolase/oxidoreductase"/>
    <property type="match status" value="1"/>
</dbReference>
<dbReference type="EMBL" id="JALGAR010000003">
    <property type="protein sequence ID" value="MCI4658567.1"/>
    <property type="molecule type" value="Genomic_DNA"/>
</dbReference>
<evidence type="ECO:0000256" key="5">
    <source>
        <dbReference type="ARBA" id="ARBA00023136"/>
    </source>
</evidence>
<dbReference type="SMART" id="SM00849">
    <property type="entry name" value="Lactamase_B"/>
    <property type="match status" value="1"/>
</dbReference>
<dbReference type="Pfam" id="PF00753">
    <property type="entry name" value="Lactamase_B"/>
    <property type="match status" value="1"/>
</dbReference>
<dbReference type="NCBIfam" id="TIGR00360">
    <property type="entry name" value="ComEC_N-term"/>
    <property type="match status" value="1"/>
</dbReference>
<feature type="transmembrane region" description="Helical" evidence="7">
    <location>
        <begin position="395"/>
        <end position="412"/>
    </location>
</feature>
<evidence type="ECO:0000256" key="4">
    <source>
        <dbReference type="ARBA" id="ARBA00022989"/>
    </source>
</evidence>
<keyword evidence="11" id="KW-1185">Reference proteome</keyword>
<dbReference type="Gene3D" id="3.60.15.10">
    <property type="entry name" value="Ribonuclease Z/Hydroxyacylglutathione hydrolase-like"/>
    <property type="match status" value="1"/>
</dbReference>
<dbReference type="AlphaFoldDB" id="A0AA41UFW2"/>
<dbReference type="Proteomes" id="UP001165341">
    <property type="component" value="Unassembled WGS sequence"/>
</dbReference>
<feature type="region of interest" description="Disordered" evidence="6">
    <location>
        <begin position="50"/>
        <end position="72"/>
    </location>
</feature>
<feature type="compositionally biased region" description="Basic residues" evidence="6">
    <location>
        <begin position="50"/>
        <end position="64"/>
    </location>
</feature>
<feature type="compositionally biased region" description="Gly residues" evidence="6">
    <location>
        <begin position="566"/>
        <end position="588"/>
    </location>
</feature>
<proteinExistence type="predicted"/>
<feature type="transmembrane region" description="Helical" evidence="7">
    <location>
        <begin position="418"/>
        <end position="435"/>
    </location>
</feature>
<dbReference type="InterPro" id="IPR052159">
    <property type="entry name" value="Competence_DNA_uptake"/>
</dbReference>
<dbReference type="InterPro" id="IPR004477">
    <property type="entry name" value="ComEC_N"/>
</dbReference>
<dbReference type="PANTHER" id="PTHR30619:SF1">
    <property type="entry name" value="RECOMBINATION PROTEIN 2"/>
    <property type="match status" value="1"/>
</dbReference>
<feature type="transmembrane region" description="Helical" evidence="7">
    <location>
        <begin position="486"/>
        <end position="504"/>
    </location>
</feature>
<accession>A0AA41UFW2</accession>
<evidence type="ECO:0000259" key="9">
    <source>
        <dbReference type="SMART" id="SM00849"/>
    </source>
</evidence>
<evidence type="ECO:0000256" key="3">
    <source>
        <dbReference type="ARBA" id="ARBA00022692"/>
    </source>
</evidence>
<feature type="transmembrane region" description="Helical" evidence="7">
    <location>
        <begin position="511"/>
        <end position="532"/>
    </location>
</feature>
<feature type="signal peptide" evidence="8">
    <location>
        <begin position="1"/>
        <end position="20"/>
    </location>
</feature>
<organism evidence="10 11">
    <name type="scientific">Cryobacterium zhongshanensis</name>
    <dbReference type="NCBI Taxonomy" id="2928153"/>
    <lineage>
        <taxon>Bacteria</taxon>
        <taxon>Bacillati</taxon>
        <taxon>Actinomycetota</taxon>
        <taxon>Actinomycetes</taxon>
        <taxon>Micrococcales</taxon>
        <taxon>Microbacteriaceae</taxon>
        <taxon>Cryobacterium</taxon>
    </lineage>
</organism>
<dbReference type="InterPro" id="IPR001279">
    <property type="entry name" value="Metallo-B-lactamas"/>
</dbReference>
<feature type="transmembrane region" description="Helical" evidence="7">
    <location>
        <begin position="317"/>
        <end position="337"/>
    </location>
</feature>
<feature type="transmembrane region" description="Helical" evidence="7">
    <location>
        <begin position="98"/>
        <end position="122"/>
    </location>
</feature>
<evidence type="ECO:0000256" key="6">
    <source>
        <dbReference type="SAM" id="MobiDB-lite"/>
    </source>
</evidence>
<evidence type="ECO:0000256" key="8">
    <source>
        <dbReference type="SAM" id="SignalP"/>
    </source>
</evidence>
<dbReference type="RefSeq" id="WP_243012274.1">
    <property type="nucleotide sequence ID" value="NZ_JALGAR010000003.1"/>
</dbReference>
<evidence type="ECO:0000256" key="2">
    <source>
        <dbReference type="ARBA" id="ARBA00022475"/>
    </source>
</evidence>
<keyword evidence="2" id="KW-1003">Cell membrane</keyword>
<gene>
    <name evidence="10" type="ORF">MQH31_12200</name>
</gene>
<keyword evidence="8" id="KW-0732">Signal</keyword>
<evidence type="ECO:0000313" key="10">
    <source>
        <dbReference type="EMBL" id="MCI4658567.1"/>
    </source>
</evidence>
<feature type="transmembrane region" description="Helical" evidence="7">
    <location>
        <begin position="349"/>
        <end position="366"/>
    </location>
</feature>